<accession>A0AAX4JMG1</accession>
<organism evidence="2 3">
    <name type="scientific">Kwoniella dendrophila CBS 6074</name>
    <dbReference type="NCBI Taxonomy" id="1295534"/>
    <lineage>
        <taxon>Eukaryota</taxon>
        <taxon>Fungi</taxon>
        <taxon>Dikarya</taxon>
        <taxon>Basidiomycota</taxon>
        <taxon>Agaricomycotina</taxon>
        <taxon>Tremellomycetes</taxon>
        <taxon>Tremellales</taxon>
        <taxon>Cryptococcaceae</taxon>
        <taxon>Kwoniella</taxon>
    </lineage>
</organism>
<gene>
    <name evidence="2" type="ORF">L201_001456</name>
</gene>
<proteinExistence type="predicted"/>
<dbReference type="Gene3D" id="3.40.50.300">
    <property type="entry name" value="P-loop containing nucleotide triphosphate hydrolases"/>
    <property type="match status" value="1"/>
</dbReference>
<protein>
    <recommendedName>
        <fullName evidence="4">P-loop containing nucleoside triphosphate hydrolase protein</fullName>
    </recommendedName>
</protein>
<feature type="chain" id="PRO_5043802842" description="P-loop containing nucleoside triphosphate hydrolase protein" evidence="1">
    <location>
        <begin position="32"/>
        <end position="233"/>
    </location>
</feature>
<dbReference type="RefSeq" id="XP_066073342.1">
    <property type="nucleotide sequence ID" value="XM_066217245.1"/>
</dbReference>
<evidence type="ECO:0000313" key="3">
    <source>
        <dbReference type="Proteomes" id="UP001355207"/>
    </source>
</evidence>
<dbReference type="Proteomes" id="UP001355207">
    <property type="component" value="Chromosome 2"/>
</dbReference>
<dbReference type="AlphaFoldDB" id="A0AAX4JMG1"/>
<feature type="signal peptide" evidence="1">
    <location>
        <begin position="1"/>
        <end position="31"/>
    </location>
</feature>
<dbReference type="EMBL" id="CP144099">
    <property type="protein sequence ID" value="WWC86579.1"/>
    <property type="molecule type" value="Genomic_DNA"/>
</dbReference>
<dbReference type="InterPro" id="IPR027417">
    <property type="entry name" value="P-loop_NTPase"/>
</dbReference>
<reference evidence="2 3" key="1">
    <citation type="submission" date="2024-01" db="EMBL/GenBank/DDBJ databases">
        <title>Comparative genomics of Cryptococcus and Kwoniella reveals pathogenesis evolution and contrasting modes of karyotype evolution via chromosome fusion or intercentromeric recombination.</title>
        <authorList>
            <person name="Coelho M.A."/>
            <person name="David-Palma M."/>
            <person name="Shea T."/>
            <person name="Bowers K."/>
            <person name="McGinley-Smith S."/>
            <person name="Mohammad A.W."/>
            <person name="Gnirke A."/>
            <person name="Yurkov A.M."/>
            <person name="Nowrousian M."/>
            <person name="Sun S."/>
            <person name="Cuomo C.A."/>
            <person name="Heitman J."/>
        </authorList>
    </citation>
    <scope>NUCLEOTIDE SEQUENCE [LARGE SCALE GENOMIC DNA]</scope>
    <source>
        <strain evidence="2 3">CBS 6074</strain>
    </source>
</reference>
<evidence type="ECO:0000313" key="2">
    <source>
        <dbReference type="EMBL" id="WWC86579.1"/>
    </source>
</evidence>
<sequence>MQGPQGAGKSTLAAALISLLASAFNIKAAVASLDDFYLDRHGLDRVAEEYPTNRMLQGRGPPGTHDTQLLKSVLQQLVTPSDQPPSHSIALPIFDKSLYDGRGDRSKSTLSINCNEIDESGRTARKHEWDSILEINQHLSILNKDINGYFDCHISITPLDLNYIYDWRLQQEHHMKRENGGLGMSDDEVRLFVDRYMPCYELYGNEEIELDHLKLVYGEDREVVKIEEMSNHI</sequence>
<name>A0AAX4JMG1_9TREE</name>
<evidence type="ECO:0008006" key="4">
    <source>
        <dbReference type="Google" id="ProtNLM"/>
    </source>
</evidence>
<dbReference type="SUPFAM" id="SSF52540">
    <property type="entry name" value="P-loop containing nucleoside triphosphate hydrolases"/>
    <property type="match status" value="1"/>
</dbReference>
<keyword evidence="1" id="KW-0732">Signal</keyword>
<dbReference type="GeneID" id="91092128"/>
<evidence type="ECO:0000256" key="1">
    <source>
        <dbReference type="SAM" id="SignalP"/>
    </source>
</evidence>
<keyword evidence="3" id="KW-1185">Reference proteome</keyword>
<dbReference type="PANTHER" id="PTHR10285">
    <property type="entry name" value="URIDINE KINASE"/>
    <property type="match status" value="1"/>
</dbReference>